<comment type="similarity">
    <text evidence="3 7">Belongs to the NAD(P)-dependent epimerase/dehydratase family. GDP-mannose 4,6-dehydratase subfamily.</text>
</comment>
<dbReference type="CDD" id="cd05260">
    <property type="entry name" value="GDP_MD_SDR_e"/>
    <property type="match status" value="1"/>
</dbReference>
<dbReference type="InterPro" id="IPR036291">
    <property type="entry name" value="NAD(P)-bd_dom_sf"/>
</dbReference>
<dbReference type="OrthoDB" id="9779041at2"/>
<organism evidence="9 10">
    <name type="scientific">Mycobacterium scrofulaceum</name>
    <dbReference type="NCBI Taxonomy" id="1783"/>
    <lineage>
        <taxon>Bacteria</taxon>
        <taxon>Bacillati</taxon>
        <taxon>Actinomycetota</taxon>
        <taxon>Actinomycetes</taxon>
        <taxon>Mycobacteriales</taxon>
        <taxon>Mycobacteriaceae</taxon>
        <taxon>Mycobacterium</taxon>
    </lineage>
</organism>
<dbReference type="PANTHER" id="PTHR43715:SF1">
    <property type="entry name" value="GDP-MANNOSE 4,6 DEHYDRATASE"/>
    <property type="match status" value="1"/>
</dbReference>
<reference evidence="9 10" key="1">
    <citation type="submission" date="2017-02" db="EMBL/GenBank/DDBJ databases">
        <title>The new phylogeny of genus Mycobacterium.</title>
        <authorList>
            <person name="Tortoli E."/>
            <person name="Trovato A."/>
            <person name="Cirillo D.M."/>
        </authorList>
    </citation>
    <scope>NUCLEOTIDE SEQUENCE [LARGE SCALE GENOMIC DNA]</scope>
    <source>
        <strain evidence="9 10">DSM 43992</strain>
    </source>
</reference>
<evidence type="ECO:0000256" key="3">
    <source>
        <dbReference type="ARBA" id="ARBA00009263"/>
    </source>
</evidence>
<dbReference type="GO" id="GO:0042351">
    <property type="term" value="P:'de novo' GDP-L-fucose biosynthetic process"/>
    <property type="evidence" value="ECO:0007669"/>
    <property type="project" value="TreeGrafter"/>
</dbReference>
<dbReference type="Gene3D" id="3.90.25.10">
    <property type="entry name" value="UDP-galactose 4-epimerase, domain 1"/>
    <property type="match status" value="1"/>
</dbReference>
<dbReference type="GO" id="GO:0008446">
    <property type="term" value="F:GDP-mannose 4,6-dehydratase activity"/>
    <property type="evidence" value="ECO:0007669"/>
    <property type="project" value="UniProtKB-UniRule"/>
</dbReference>
<keyword evidence="10" id="KW-1185">Reference proteome</keyword>
<protein>
    <recommendedName>
        <fullName evidence="4 7">GDP-mannose 4,6-dehydratase</fullName>
        <ecNumber evidence="4 7">4.2.1.47</ecNumber>
    </recommendedName>
    <alternativeName>
        <fullName evidence="7">GDP-D-mannose dehydratase</fullName>
    </alternativeName>
</protein>
<sequence>MRALVCGISGQDGAYLARLLLAKGYEVFGTSRDAQVSSFANLVRLGIRDDVHLESMAANDFRSVLNVLRRTDPEEIYNLAGQSSVGLSFEQPVETLESIAVGTVNLLEAIRFLDKPIRFYSAGSGECFGDTHGQAADEHTSFRPCSPYAVAKSTAHWLVANYRTAYGLHASTGILFNHESPLRPARFVTKKIVTAAVRIAAGEQTRLMLGNVDIKRDWGWAPEYVDAMWRMLQQPTGSDFVIATGESNTLEEFAEAAFGQLGLDWREHTDLSEALRRPSDLAEGLGDASRARDVLGWSPAYRMRDVVKAMVESQVAGDTPL</sequence>
<keyword evidence="5 7" id="KW-0456">Lyase</keyword>
<evidence type="ECO:0000313" key="10">
    <source>
        <dbReference type="Proteomes" id="UP000192601"/>
    </source>
</evidence>
<dbReference type="PANTHER" id="PTHR43715">
    <property type="entry name" value="GDP-MANNOSE 4,6-DEHYDRATASE"/>
    <property type="match status" value="1"/>
</dbReference>
<comment type="function">
    <text evidence="6 7">Catalyzes the conversion of GDP-D-mannose to GDP-4-dehydro-6-deoxy-D-mannose.</text>
</comment>
<evidence type="ECO:0000256" key="6">
    <source>
        <dbReference type="ARBA" id="ARBA00059383"/>
    </source>
</evidence>
<dbReference type="Proteomes" id="UP000192601">
    <property type="component" value="Unassembled WGS sequence"/>
</dbReference>
<feature type="domain" description="NAD(P)-binding" evidence="8">
    <location>
        <begin position="4"/>
        <end position="310"/>
    </location>
</feature>
<evidence type="ECO:0000256" key="5">
    <source>
        <dbReference type="ARBA" id="ARBA00023239"/>
    </source>
</evidence>
<feature type="active site" evidence="7">
    <location>
        <position position="153"/>
    </location>
</feature>
<name>A0A1X0KB72_MYCSC</name>
<comment type="cofactor">
    <cofactor evidence="2 7">
        <name>NADP(+)</name>
        <dbReference type="ChEBI" id="CHEBI:58349"/>
    </cofactor>
</comment>
<comment type="caution">
    <text evidence="9">The sequence shown here is derived from an EMBL/GenBank/DDBJ whole genome shotgun (WGS) entry which is preliminary data.</text>
</comment>
<dbReference type="EMBL" id="MVIJ01000034">
    <property type="protein sequence ID" value="ORB72135.1"/>
    <property type="molecule type" value="Genomic_DNA"/>
</dbReference>
<evidence type="ECO:0000256" key="4">
    <source>
        <dbReference type="ARBA" id="ARBA00011989"/>
    </source>
</evidence>
<dbReference type="InterPro" id="IPR016040">
    <property type="entry name" value="NAD(P)-bd_dom"/>
</dbReference>
<evidence type="ECO:0000259" key="8">
    <source>
        <dbReference type="Pfam" id="PF16363"/>
    </source>
</evidence>
<proteinExistence type="inferred from homology"/>
<evidence type="ECO:0000256" key="2">
    <source>
        <dbReference type="ARBA" id="ARBA00001937"/>
    </source>
</evidence>
<evidence type="ECO:0000256" key="1">
    <source>
        <dbReference type="ARBA" id="ARBA00000188"/>
    </source>
</evidence>
<comment type="catalytic activity">
    <reaction evidence="1 7">
        <text>GDP-alpha-D-mannose = GDP-4-dehydro-alpha-D-rhamnose + H2O</text>
        <dbReference type="Rhea" id="RHEA:23820"/>
        <dbReference type="ChEBI" id="CHEBI:15377"/>
        <dbReference type="ChEBI" id="CHEBI:57527"/>
        <dbReference type="ChEBI" id="CHEBI:57964"/>
        <dbReference type="EC" id="4.2.1.47"/>
    </reaction>
</comment>
<dbReference type="AlphaFoldDB" id="A0A1X0KB72"/>
<dbReference type="FunFam" id="3.40.50.720:FF:000924">
    <property type="entry name" value="GDP-mannose 4,6 dehydratase"/>
    <property type="match status" value="1"/>
</dbReference>
<keyword evidence="7" id="KW-0521">NADP</keyword>
<dbReference type="SUPFAM" id="SSF51735">
    <property type="entry name" value="NAD(P)-binding Rossmann-fold domains"/>
    <property type="match status" value="1"/>
</dbReference>
<dbReference type="InterPro" id="IPR006368">
    <property type="entry name" value="GDP_Man_deHydtase"/>
</dbReference>
<accession>A0A1X0KB72</accession>
<dbReference type="EC" id="4.2.1.47" evidence="4 7"/>
<dbReference type="RefSeq" id="WP_083178860.1">
    <property type="nucleotide sequence ID" value="NZ_MVIJ01000034.1"/>
</dbReference>
<dbReference type="HAMAP" id="MF_00955">
    <property type="entry name" value="GDP_Man_dehydratase"/>
    <property type="match status" value="1"/>
</dbReference>
<dbReference type="Gene3D" id="3.40.50.720">
    <property type="entry name" value="NAD(P)-binding Rossmann-like Domain"/>
    <property type="match status" value="1"/>
</dbReference>
<evidence type="ECO:0000313" key="9">
    <source>
        <dbReference type="EMBL" id="ORB72135.1"/>
    </source>
</evidence>
<evidence type="ECO:0000256" key="7">
    <source>
        <dbReference type="HAMAP-Rule" id="MF_00955"/>
    </source>
</evidence>
<dbReference type="GO" id="GO:0070401">
    <property type="term" value="F:NADP+ binding"/>
    <property type="evidence" value="ECO:0007669"/>
    <property type="project" value="UniProtKB-UniRule"/>
</dbReference>
<gene>
    <name evidence="7" type="primary">gmd</name>
    <name evidence="9" type="ORF">BST44_20090</name>
</gene>
<comment type="caution">
    <text evidence="7">Lacks conserved residue(s) required for the propagation of feature annotation.</text>
</comment>
<dbReference type="Pfam" id="PF16363">
    <property type="entry name" value="GDP_Man_Dehyd"/>
    <property type="match status" value="1"/>
</dbReference>
<dbReference type="STRING" id="1783.BST44_20090"/>